<protein>
    <submittedName>
        <fullName evidence="1">Uncharacterized protein</fullName>
    </submittedName>
</protein>
<dbReference type="EMBL" id="JAJHNU010000003">
    <property type="protein sequence ID" value="MDN4121743.1"/>
    <property type="molecule type" value="Genomic_DNA"/>
</dbReference>
<sequence length="145" mass="16510">MKSSNTDWVNVRYEEANRSTAQKNAGVTVRFMTSPLDVPDMWRHVVQPTSSGGAEFIFEFKYLAAKEPLRSFVKDGVKLEVGKNSKRVYRIVIPITEAPEPGKSVEFKIQLVVDEFRDLDKQADLRPTHWGVIKGMLEKPNLQMA</sequence>
<reference evidence="1" key="1">
    <citation type="submission" date="2021-11" db="EMBL/GenBank/DDBJ databases">
        <title>Draft genome sequence of Alcaligenes endophyticus type strain CCUG 75668T.</title>
        <authorList>
            <person name="Salva-Serra F."/>
            <person name="Duran R.E."/>
            <person name="Seeger M."/>
            <person name="Moore E.R.B."/>
            <person name="Jaen-Luchoro D."/>
        </authorList>
    </citation>
    <scope>NUCLEOTIDE SEQUENCE</scope>
    <source>
        <strain evidence="1">CCUG 75668</strain>
    </source>
</reference>
<accession>A0ABT8EKD8</accession>
<organism evidence="1 2">
    <name type="scientific">Alcaligenes endophyticus</name>
    <dbReference type="NCBI Taxonomy" id="1929088"/>
    <lineage>
        <taxon>Bacteria</taxon>
        <taxon>Pseudomonadati</taxon>
        <taxon>Pseudomonadota</taxon>
        <taxon>Betaproteobacteria</taxon>
        <taxon>Burkholderiales</taxon>
        <taxon>Alcaligenaceae</taxon>
        <taxon>Alcaligenes</taxon>
    </lineage>
</organism>
<comment type="caution">
    <text evidence="1">The sequence shown here is derived from an EMBL/GenBank/DDBJ whole genome shotgun (WGS) entry which is preliminary data.</text>
</comment>
<gene>
    <name evidence="1" type="ORF">LMS43_10615</name>
</gene>
<name>A0ABT8EKD8_9BURK</name>
<evidence type="ECO:0000313" key="1">
    <source>
        <dbReference type="EMBL" id="MDN4121743.1"/>
    </source>
</evidence>
<evidence type="ECO:0000313" key="2">
    <source>
        <dbReference type="Proteomes" id="UP001168613"/>
    </source>
</evidence>
<dbReference type="Proteomes" id="UP001168613">
    <property type="component" value="Unassembled WGS sequence"/>
</dbReference>
<proteinExistence type="predicted"/>
<dbReference type="RefSeq" id="WP_266123247.1">
    <property type="nucleotide sequence ID" value="NZ_JAJHNU010000003.1"/>
</dbReference>
<keyword evidence="2" id="KW-1185">Reference proteome</keyword>